<evidence type="ECO:0000313" key="8">
    <source>
        <dbReference type="Proteomes" id="UP000808337"/>
    </source>
</evidence>
<feature type="signal peptide" evidence="5">
    <location>
        <begin position="1"/>
        <end position="20"/>
    </location>
</feature>
<comment type="caution">
    <text evidence="7">The sequence shown here is derived from an EMBL/GenBank/DDBJ whole genome shotgun (WGS) entry which is preliminary data.</text>
</comment>
<protein>
    <submittedName>
        <fullName evidence="7">TonB-dependent receptor</fullName>
    </submittedName>
</protein>
<dbReference type="AlphaFoldDB" id="A0A9D7SZS5"/>
<dbReference type="EMBL" id="JADKGY010000030">
    <property type="protein sequence ID" value="MBK9984605.1"/>
    <property type="molecule type" value="Genomic_DNA"/>
</dbReference>
<evidence type="ECO:0000256" key="1">
    <source>
        <dbReference type="ARBA" id="ARBA00004442"/>
    </source>
</evidence>
<dbReference type="PANTHER" id="PTHR40980">
    <property type="entry name" value="PLUG DOMAIN-CONTAINING PROTEIN"/>
    <property type="match status" value="1"/>
</dbReference>
<dbReference type="Pfam" id="PF13620">
    <property type="entry name" value="CarboxypepD_reg"/>
    <property type="match status" value="1"/>
</dbReference>
<dbReference type="InterPro" id="IPR037066">
    <property type="entry name" value="Plug_dom_sf"/>
</dbReference>
<dbReference type="Gene3D" id="2.60.40.1120">
    <property type="entry name" value="Carboxypeptidase-like, regulatory domain"/>
    <property type="match status" value="1"/>
</dbReference>
<evidence type="ECO:0000256" key="2">
    <source>
        <dbReference type="ARBA" id="ARBA00023136"/>
    </source>
</evidence>
<gene>
    <name evidence="7" type="ORF">IPP15_19950</name>
</gene>
<dbReference type="Gene3D" id="2.170.130.10">
    <property type="entry name" value="TonB-dependent receptor, plug domain"/>
    <property type="match status" value="1"/>
</dbReference>
<evidence type="ECO:0000256" key="5">
    <source>
        <dbReference type="SAM" id="SignalP"/>
    </source>
</evidence>
<comment type="subcellular location">
    <subcellularLocation>
        <location evidence="1">Cell outer membrane</location>
    </subcellularLocation>
</comment>
<dbReference type="InterPro" id="IPR036942">
    <property type="entry name" value="Beta-barrel_TonB_sf"/>
</dbReference>
<name>A0A9D7SZS5_9BACT</name>
<sequence length="812" mass="90548">MKKINIILSFILFSFTPLLAQYADTGLKSRVVDENSDPISFATVTLYQVLDSTMVKAGYSDEDGAFAFTRISPGSYYLNISFVGYDTYISPAVDVTADNMLQLDNVKMSPFTMELGEVVVAASKPLIEVKPDKTVFNVEGSVNAIGNNGLELLRKAPGVVVDNNDRLMLIGKSGVKVYIDGRQSILSGDDLSNYLKSLQSTQIEAIEVITQPSSRYEADGNAGIINIRLIKDKSLGTNANLSLGYNQAVHGRFDGNLSVNNRTKIVNVYGNYNYANGQSSEFNFFQRTTADLFTDQANKGGNEWKNNSLRAGIDVSASSNSTFGVLFDGFMNNDTWTSKINTTISPSRSASPTELLEATNRMQTDQDNYNINGNYKFDNKKGTVLNVDIDYGKYSSIGDSYQPNYYYDPATGELTDSRIFSSHSPTDIDIKTLKLDYEKGMFGGSVGAGLKVALVNTDNNYEFYDIIDNQPILNIDRTNRFEYAENVNAAYANYNRQWKKIGFQFGVRLEQTDSKGDLTSQKPQNDETVKQNYIDLFPSGGLTYQLSQKHSLRLTYSRRIDRPNYRDLNPFESKLDELTFRKGNPFLRPQYSNSISLGHTFNYTLNTSLTYTHTHDLMSEITDTASMKAAFITTENIADQDVYSISISYPFALSKFWNVFANTSLSNTHNKADFGNGKIVDIRATTFNIYMQHSFTLPKGFTFEVSGWYNSPGIWGGNFATSSMWSVDAGVQKKLWKERANIKLGVGDIFDSMNWSGVNDFGALAMMAHGGWESRQAKLNFTYLIGSSQVKGNRNRSTGLEDESKRIQGGKQ</sequence>
<dbReference type="Pfam" id="PF14905">
    <property type="entry name" value="OMP_b-brl_3"/>
    <property type="match status" value="1"/>
</dbReference>
<organism evidence="7 8">
    <name type="scientific">Candidatus Opimibacter skivensis</name>
    <dbReference type="NCBI Taxonomy" id="2982028"/>
    <lineage>
        <taxon>Bacteria</taxon>
        <taxon>Pseudomonadati</taxon>
        <taxon>Bacteroidota</taxon>
        <taxon>Saprospiria</taxon>
        <taxon>Saprospirales</taxon>
        <taxon>Saprospiraceae</taxon>
        <taxon>Candidatus Opimibacter</taxon>
    </lineage>
</organism>
<evidence type="ECO:0000256" key="4">
    <source>
        <dbReference type="SAM" id="MobiDB-lite"/>
    </source>
</evidence>
<evidence type="ECO:0000259" key="6">
    <source>
        <dbReference type="Pfam" id="PF14905"/>
    </source>
</evidence>
<dbReference type="Gene3D" id="2.40.170.20">
    <property type="entry name" value="TonB-dependent receptor, beta-barrel domain"/>
    <property type="match status" value="1"/>
</dbReference>
<keyword evidence="3" id="KW-0998">Cell outer membrane</keyword>
<feature type="region of interest" description="Disordered" evidence="4">
    <location>
        <begin position="791"/>
        <end position="812"/>
    </location>
</feature>
<dbReference type="SUPFAM" id="SSF49464">
    <property type="entry name" value="Carboxypeptidase regulatory domain-like"/>
    <property type="match status" value="1"/>
</dbReference>
<dbReference type="SUPFAM" id="SSF56935">
    <property type="entry name" value="Porins"/>
    <property type="match status" value="1"/>
</dbReference>
<evidence type="ECO:0000256" key="3">
    <source>
        <dbReference type="ARBA" id="ARBA00023237"/>
    </source>
</evidence>
<dbReference type="GO" id="GO:0009279">
    <property type="term" value="C:cell outer membrane"/>
    <property type="evidence" value="ECO:0007669"/>
    <property type="project" value="UniProtKB-SubCell"/>
</dbReference>
<accession>A0A9D7SZS5</accession>
<feature type="domain" description="Outer membrane protein beta-barrel" evidence="6">
    <location>
        <begin position="376"/>
        <end position="783"/>
    </location>
</feature>
<dbReference type="InterPro" id="IPR008969">
    <property type="entry name" value="CarboxyPept-like_regulatory"/>
</dbReference>
<reference evidence="7 8" key="1">
    <citation type="submission" date="2020-10" db="EMBL/GenBank/DDBJ databases">
        <title>Connecting structure to function with the recovery of over 1000 high-quality activated sludge metagenome-assembled genomes encoding full-length rRNA genes using long-read sequencing.</title>
        <authorList>
            <person name="Singleton C.M."/>
            <person name="Petriglieri F."/>
            <person name="Kristensen J.M."/>
            <person name="Kirkegaard R.H."/>
            <person name="Michaelsen T.Y."/>
            <person name="Andersen M.H."/>
            <person name="Karst S.M."/>
            <person name="Dueholm M.S."/>
            <person name="Nielsen P.H."/>
            <person name="Albertsen M."/>
        </authorList>
    </citation>
    <scope>NUCLEOTIDE SEQUENCE [LARGE SCALE GENOMIC DNA]</scope>
    <source>
        <strain evidence="7">Ribe_18-Q3-R11-54_MAXAC.273</strain>
    </source>
</reference>
<dbReference type="PANTHER" id="PTHR40980:SF4">
    <property type="entry name" value="TONB-DEPENDENT RECEPTOR-LIKE BETA-BARREL DOMAIN-CONTAINING PROTEIN"/>
    <property type="match status" value="1"/>
</dbReference>
<proteinExistence type="predicted"/>
<dbReference type="Proteomes" id="UP000808337">
    <property type="component" value="Unassembled WGS sequence"/>
</dbReference>
<keyword evidence="5" id="KW-0732">Signal</keyword>
<keyword evidence="2" id="KW-0472">Membrane</keyword>
<keyword evidence="7" id="KW-0675">Receptor</keyword>
<feature type="chain" id="PRO_5038671787" evidence="5">
    <location>
        <begin position="21"/>
        <end position="812"/>
    </location>
</feature>
<evidence type="ECO:0000313" key="7">
    <source>
        <dbReference type="EMBL" id="MBK9984605.1"/>
    </source>
</evidence>
<dbReference type="InterPro" id="IPR041700">
    <property type="entry name" value="OMP_b-brl_3"/>
</dbReference>